<comment type="caution">
    <text evidence="3">The sequence shown here is derived from an EMBL/GenBank/DDBJ whole genome shotgun (WGS) entry which is preliminary data.</text>
</comment>
<protein>
    <submittedName>
        <fullName evidence="3">Universal stress protein UspA</fullName>
    </submittedName>
</protein>
<evidence type="ECO:0000256" key="1">
    <source>
        <dbReference type="ARBA" id="ARBA00008791"/>
    </source>
</evidence>
<comment type="similarity">
    <text evidence="1">Belongs to the universal stress protein A family.</text>
</comment>
<dbReference type="InterPro" id="IPR006016">
    <property type="entry name" value="UspA"/>
</dbReference>
<reference evidence="4" key="1">
    <citation type="journal article" date="2017" name="Proc. Natl. Acad. Sci. U.S.A.">
        <title>Simulation of Deepwater Horizon oil plume reveals substrate specialization within a complex community of hydrocarbon-degraders.</title>
        <authorList>
            <person name="Hu P."/>
            <person name="Dubinsky E.A."/>
            <person name="Probst A.J."/>
            <person name="Wang J."/>
            <person name="Sieber C.M.K."/>
            <person name="Tom L.M."/>
            <person name="Gardinali P."/>
            <person name="Banfield J.F."/>
            <person name="Atlas R.M."/>
            <person name="Andersen G.L."/>
        </authorList>
    </citation>
    <scope>NUCLEOTIDE SEQUENCE [LARGE SCALE GENOMIC DNA]</scope>
</reference>
<evidence type="ECO:0000259" key="2">
    <source>
        <dbReference type="Pfam" id="PF00582"/>
    </source>
</evidence>
<dbReference type="Gene3D" id="3.40.50.12370">
    <property type="match status" value="1"/>
</dbReference>
<dbReference type="Pfam" id="PF00582">
    <property type="entry name" value="Usp"/>
    <property type="match status" value="1"/>
</dbReference>
<dbReference type="SUPFAM" id="SSF52402">
    <property type="entry name" value="Adenine nucleotide alpha hydrolases-like"/>
    <property type="match status" value="2"/>
</dbReference>
<dbReference type="Proteomes" id="UP000196102">
    <property type="component" value="Unassembled WGS sequence"/>
</dbReference>
<evidence type="ECO:0000313" key="3">
    <source>
        <dbReference type="EMBL" id="OUS11040.1"/>
    </source>
</evidence>
<name>A0A1Z8AL36_9FLAO</name>
<dbReference type="AlphaFoldDB" id="A0A1Z8AL36"/>
<dbReference type="PANTHER" id="PTHR46268:SF6">
    <property type="entry name" value="UNIVERSAL STRESS PROTEIN UP12"/>
    <property type="match status" value="1"/>
</dbReference>
<sequence length="283" mass="32098">MKNKILIPTDFSLNAWNAIQYALKLYLNKECEFYILHTYTSSVPSKKELINAKSDELSFENAKTQSTRGLEEVIIKIDSLFKNDKHTFQTISLQDDLLSAMKTMVEKRDIQLIIMGTKGASNYRATVLGSNTINVMENLRVCPVIGVPYDAEEVAINQIIFSTSFKTHYKSKELTHLVDLARTQSANISVLHITGSQEFSKLQLENKQLLEECLEDASYSFHEIESKNVASGIRTFVNINGGDMIAFINRKHSFFSTLFNKPLVQDLGMLSELPLFVMHDNRA</sequence>
<proteinExistence type="inferred from homology"/>
<dbReference type="CDD" id="cd00293">
    <property type="entry name" value="USP-like"/>
    <property type="match status" value="1"/>
</dbReference>
<accession>A0A1Z8AL36</accession>
<dbReference type="RefSeq" id="WP_303687705.1">
    <property type="nucleotide sequence ID" value="NZ_CAJXYO010000037.1"/>
</dbReference>
<dbReference type="PANTHER" id="PTHR46268">
    <property type="entry name" value="STRESS RESPONSE PROTEIN NHAX"/>
    <property type="match status" value="1"/>
</dbReference>
<feature type="domain" description="UspA" evidence="2">
    <location>
        <begin position="3"/>
        <end position="145"/>
    </location>
</feature>
<dbReference type="EMBL" id="MAAX01000185">
    <property type="protein sequence ID" value="OUS11040.1"/>
    <property type="molecule type" value="Genomic_DNA"/>
</dbReference>
<organism evidence="3 4">
    <name type="scientific">Nonlabens dokdonensis</name>
    <dbReference type="NCBI Taxonomy" id="328515"/>
    <lineage>
        <taxon>Bacteria</taxon>
        <taxon>Pseudomonadati</taxon>
        <taxon>Bacteroidota</taxon>
        <taxon>Flavobacteriia</taxon>
        <taxon>Flavobacteriales</taxon>
        <taxon>Flavobacteriaceae</taxon>
        <taxon>Nonlabens</taxon>
    </lineage>
</organism>
<evidence type="ECO:0000313" key="4">
    <source>
        <dbReference type="Proteomes" id="UP000196102"/>
    </source>
</evidence>
<gene>
    <name evidence="3" type="ORF">A9Q93_12100</name>
</gene>